<dbReference type="Proteomes" id="UP000012589">
    <property type="component" value="Unassembled WGS sequence"/>
</dbReference>
<dbReference type="PATRIC" id="fig|1235802.3.peg.4740"/>
<gene>
    <name evidence="1" type="ORF">C823_04456</name>
</gene>
<protein>
    <recommendedName>
        <fullName evidence="3">MobA/MobL protein domain-containing protein</fullName>
    </recommendedName>
</protein>
<dbReference type="EMBL" id="AQFT01000129">
    <property type="protein sequence ID" value="EMZ21639.1"/>
    <property type="molecule type" value="Genomic_DNA"/>
</dbReference>
<name>N2AB96_9FIRM</name>
<comment type="caution">
    <text evidence="1">The sequence shown here is derived from an EMBL/GenBank/DDBJ whole genome shotgun (WGS) entry which is preliminary data.</text>
</comment>
<evidence type="ECO:0008006" key="3">
    <source>
        <dbReference type="Google" id="ProtNLM"/>
    </source>
</evidence>
<evidence type="ECO:0000313" key="1">
    <source>
        <dbReference type="EMBL" id="EMZ21639.1"/>
    </source>
</evidence>
<evidence type="ECO:0000313" key="2">
    <source>
        <dbReference type="Proteomes" id="UP000012589"/>
    </source>
</evidence>
<reference evidence="1 2" key="1">
    <citation type="journal article" date="2014" name="Genome Announc.">
        <title>Draft genome sequences of the altered schaedler flora, a defined bacterial community from gnotobiotic mice.</title>
        <authorList>
            <person name="Wannemuehler M.J."/>
            <person name="Overstreet A.M."/>
            <person name="Ward D.V."/>
            <person name="Phillips G.J."/>
        </authorList>
    </citation>
    <scope>NUCLEOTIDE SEQUENCE [LARGE SCALE GENOMIC DNA]</scope>
    <source>
        <strain evidence="1 2">ASF492</strain>
    </source>
</reference>
<organism evidence="1 2">
    <name type="scientific">Eubacterium plexicaudatum ASF492</name>
    <dbReference type="NCBI Taxonomy" id="1235802"/>
    <lineage>
        <taxon>Bacteria</taxon>
        <taxon>Bacillati</taxon>
        <taxon>Bacillota</taxon>
        <taxon>Clostridia</taxon>
        <taxon>Eubacteriales</taxon>
        <taxon>Eubacteriaceae</taxon>
        <taxon>Eubacterium</taxon>
    </lineage>
</organism>
<sequence length="267" mass="30962">MIRWYSHTNLQFLFPCDSSLILSEPTIHIGAVANALERKGIQTERGNINREIIKNNLLLEQAKEMLMLAKQELHSAQYATYKSTQIKNTAVSVKNEVMEMIAKVRERKGRLDLPIVSGKHLRKISDRTALQSADNAEKFITTRKIDSFESLTKFTADREQKYSQLKTAHLSKGQKLNRLKELSKMYALFPPIQATYRESQSLKGLVKMRYDKEHKDSLSKYHELKERMQSLLQNDEKITPKQWKVEIQSLQSEYDSIGREQTKTATE</sequence>
<dbReference type="AlphaFoldDB" id="N2AB96"/>
<accession>N2AB96</accession>
<proteinExistence type="predicted"/>
<dbReference type="eggNOG" id="COG2433">
    <property type="taxonomic scope" value="Bacteria"/>
</dbReference>
<keyword evidence="2" id="KW-1185">Reference proteome</keyword>
<dbReference type="STRING" id="1235802.C823_04456"/>
<dbReference type="HOGENOM" id="CLU_925904_0_0_9"/>